<dbReference type="InterPro" id="IPR019775">
    <property type="entry name" value="WD40_repeat_CS"/>
</dbReference>
<dbReference type="Proteomes" id="UP000051035">
    <property type="component" value="Unassembled WGS sequence"/>
</dbReference>
<dbReference type="EMBL" id="LJVA01000015">
    <property type="protein sequence ID" value="KPL10695.1"/>
    <property type="molecule type" value="Genomic_DNA"/>
</dbReference>
<dbReference type="AlphaFoldDB" id="A0A0S8JLW3"/>
<reference evidence="4 5" key="1">
    <citation type="journal article" date="2015" name="Microbiome">
        <title>Genomic resolution of linkages in carbon, nitrogen, and sulfur cycling among widespread estuary sediment bacteria.</title>
        <authorList>
            <person name="Baker B.J."/>
            <person name="Lazar C.S."/>
            <person name="Teske A.P."/>
            <person name="Dick G.J."/>
        </authorList>
    </citation>
    <scope>NUCLEOTIDE SEQUENCE [LARGE SCALE GENOMIC DNA]</scope>
    <source>
        <strain evidence="4">SM1_40</strain>
    </source>
</reference>
<gene>
    <name evidence="4" type="ORF">AMJ71_02355</name>
</gene>
<protein>
    <submittedName>
        <fullName evidence="4">Uncharacterized protein</fullName>
    </submittedName>
</protein>
<accession>A0A0S8JLW3</accession>
<feature type="repeat" description="WD" evidence="3">
    <location>
        <begin position="210"/>
        <end position="244"/>
    </location>
</feature>
<dbReference type="PANTHER" id="PTHR19879:SF9">
    <property type="entry name" value="TRANSCRIPTION INITIATION FACTOR TFIID SUBUNIT 5"/>
    <property type="match status" value="1"/>
</dbReference>
<comment type="caution">
    <text evidence="4">The sequence shown here is derived from an EMBL/GenBank/DDBJ whole genome shotgun (WGS) entry which is preliminary data.</text>
</comment>
<dbReference type="PROSITE" id="PS00678">
    <property type="entry name" value="WD_REPEATS_1"/>
    <property type="match status" value="1"/>
</dbReference>
<organism evidence="4 5">
    <name type="scientific">candidate division TA06 bacterium SM1_40</name>
    <dbReference type="NCBI Taxonomy" id="1703773"/>
    <lineage>
        <taxon>Bacteria</taxon>
        <taxon>Bacteria division TA06</taxon>
    </lineage>
</organism>
<dbReference type="PATRIC" id="fig|1703773.3.peg.418"/>
<keyword evidence="2" id="KW-0677">Repeat</keyword>
<proteinExistence type="predicted"/>
<dbReference type="SUPFAM" id="SSF50978">
    <property type="entry name" value="WD40 repeat-like"/>
    <property type="match status" value="1"/>
</dbReference>
<evidence type="ECO:0000313" key="4">
    <source>
        <dbReference type="EMBL" id="KPL10695.1"/>
    </source>
</evidence>
<dbReference type="PROSITE" id="PS50294">
    <property type="entry name" value="WD_REPEATS_REGION"/>
    <property type="match status" value="1"/>
</dbReference>
<sequence>MLGVVLVAVIDSGRSFGPVRKGPQVNHDRRWHAERGKIMTNRGSTFWMGCGVLAALLALGHQQGAWAQGSPDIVWQVSGTYAVDDVAYSSGGAIVASAARDEVILREADNGNLLDTFAGHEEALISVDLSPDGEFMGAGYIVSGYPPSGEMKQWQISPPVLWFDFPGCFVAFSPDGELVASGGGGPLRYLFLHYTATGQELWYAYTGTYITDVAYSPDGGIIGTGGTDNNIQLWDAATGTLVRTLSGHTDDVSCIAFSPDGAMLVSGAGGWDEPGESTIKLWRVSDGMLLRTLDGHGYWVDDLAYSPDGLYVVSSGRDGLTPIGAKIKFWRVSDGELMLYYDEQVSTGVAGIDYSPGGEYFLYGRSDAELVLAHNPLLMPDVSIELSPYNPPIVIPAWGGSFDFNALITNNETSQLSFNAWVMVTLPNGSPYGPVQGPVNVTL</sequence>
<dbReference type="InterPro" id="IPR036322">
    <property type="entry name" value="WD40_repeat_dom_sf"/>
</dbReference>
<evidence type="ECO:0000256" key="2">
    <source>
        <dbReference type="ARBA" id="ARBA00022737"/>
    </source>
</evidence>
<dbReference type="Pfam" id="PF00400">
    <property type="entry name" value="WD40"/>
    <property type="match status" value="4"/>
</dbReference>
<name>A0A0S8JLW3_UNCT6</name>
<keyword evidence="1 3" id="KW-0853">WD repeat</keyword>
<dbReference type="PANTHER" id="PTHR19879">
    <property type="entry name" value="TRANSCRIPTION INITIATION FACTOR TFIID"/>
    <property type="match status" value="1"/>
</dbReference>
<dbReference type="InterPro" id="IPR001680">
    <property type="entry name" value="WD40_rpt"/>
</dbReference>
<evidence type="ECO:0000256" key="1">
    <source>
        <dbReference type="ARBA" id="ARBA00022574"/>
    </source>
</evidence>
<feature type="repeat" description="WD" evidence="3">
    <location>
        <begin position="245"/>
        <end position="268"/>
    </location>
</feature>
<evidence type="ECO:0000256" key="3">
    <source>
        <dbReference type="PROSITE-ProRule" id="PRU00221"/>
    </source>
</evidence>
<dbReference type="Gene3D" id="2.130.10.10">
    <property type="entry name" value="YVTN repeat-like/Quinoprotein amine dehydrogenase"/>
    <property type="match status" value="2"/>
</dbReference>
<evidence type="ECO:0000313" key="5">
    <source>
        <dbReference type="Proteomes" id="UP000051035"/>
    </source>
</evidence>
<dbReference type="PROSITE" id="PS50082">
    <property type="entry name" value="WD_REPEATS_2"/>
    <property type="match status" value="2"/>
</dbReference>
<dbReference type="InterPro" id="IPR015943">
    <property type="entry name" value="WD40/YVTN_repeat-like_dom_sf"/>
</dbReference>
<dbReference type="SMART" id="SM00320">
    <property type="entry name" value="WD40"/>
    <property type="match status" value="5"/>
</dbReference>